<proteinExistence type="predicted"/>
<dbReference type="PRINTS" id="PR00032">
    <property type="entry name" value="HTHARAC"/>
</dbReference>
<dbReference type="InterPro" id="IPR018060">
    <property type="entry name" value="HTH_AraC"/>
</dbReference>
<organism evidence="5 6">
    <name type="scientific">Streptomyces lasiicapitis</name>
    <dbReference type="NCBI Taxonomy" id="1923961"/>
    <lineage>
        <taxon>Bacteria</taxon>
        <taxon>Bacillati</taxon>
        <taxon>Actinomycetota</taxon>
        <taxon>Actinomycetes</taxon>
        <taxon>Kitasatosporales</taxon>
        <taxon>Streptomycetaceae</taxon>
        <taxon>Streptomyces</taxon>
    </lineage>
</organism>
<reference evidence="6" key="1">
    <citation type="journal article" date="2019" name="Int. J. Syst. Evol. Microbiol.">
        <title>The Global Catalogue of Microorganisms (GCM) 10K type strain sequencing project: providing services to taxonomists for standard genome sequencing and annotation.</title>
        <authorList>
            <consortium name="The Broad Institute Genomics Platform"/>
            <consortium name="The Broad Institute Genome Sequencing Center for Infectious Disease"/>
            <person name="Wu L."/>
            <person name="Ma J."/>
        </authorList>
    </citation>
    <scope>NUCLEOTIDE SEQUENCE [LARGE SCALE GENOMIC DNA]</scope>
    <source>
        <strain evidence="6">CGMCC 4.7349</strain>
    </source>
</reference>
<dbReference type="RefSeq" id="WP_189173067.1">
    <property type="nucleotide sequence ID" value="NZ_BMNG01000002.1"/>
</dbReference>
<dbReference type="Pfam" id="PF12833">
    <property type="entry name" value="HTH_18"/>
    <property type="match status" value="1"/>
</dbReference>
<keyword evidence="2" id="KW-0238">DNA-binding</keyword>
<dbReference type="Gene3D" id="1.10.10.60">
    <property type="entry name" value="Homeodomain-like"/>
    <property type="match status" value="1"/>
</dbReference>
<evidence type="ECO:0000256" key="2">
    <source>
        <dbReference type="ARBA" id="ARBA00023125"/>
    </source>
</evidence>
<dbReference type="Proteomes" id="UP000656881">
    <property type="component" value="Unassembled WGS sequence"/>
</dbReference>
<evidence type="ECO:0000256" key="3">
    <source>
        <dbReference type="ARBA" id="ARBA00023163"/>
    </source>
</evidence>
<keyword evidence="6" id="KW-1185">Reference proteome</keyword>
<dbReference type="PROSITE" id="PS01124">
    <property type="entry name" value="HTH_ARAC_FAMILY_2"/>
    <property type="match status" value="1"/>
</dbReference>
<sequence>MIEASFTTADLPARERFEGWHELACRVLIPTHVRCDDEADFEASVLLRGSDTVQLSSGKVRSFHAERTQKLVRQSDPERYVLDAVRTGSAGISQGDQETTLKAGDLVLTDSSLPFRARHRTGTHETLAVPKALLPFPAAEMAPLMARGLPGDTGIGAVLSHCLHEAVRPGTRYRAADILRLLDIATELLTTLLAHELHTLHALPPESHQQALLARIQSFIHHHLADPALCPQAVADAHHISLRRLQQVLATAGMTPATLIRRKRLERCRRALADPAQSARTIQTIAARWGFTNHAHFTRLFRTAYGMSPSEYRAAHSTLVREPARALHE</sequence>
<dbReference type="EMBL" id="BMNG01000002">
    <property type="protein sequence ID" value="GGO37569.1"/>
    <property type="molecule type" value="Genomic_DNA"/>
</dbReference>
<dbReference type="Pfam" id="PF14525">
    <property type="entry name" value="AraC_binding_2"/>
    <property type="match status" value="1"/>
</dbReference>
<evidence type="ECO:0000313" key="6">
    <source>
        <dbReference type="Proteomes" id="UP000656881"/>
    </source>
</evidence>
<dbReference type="InterPro" id="IPR035418">
    <property type="entry name" value="AraC-bd_2"/>
</dbReference>
<keyword evidence="3" id="KW-0804">Transcription</keyword>
<evidence type="ECO:0000259" key="4">
    <source>
        <dbReference type="PROSITE" id="PS01124"/>
    </source>
</evidence>
<name>A0ABQ2LJV0_9ACTN</name>
<evidence type="ECO:0000256" key="1">
    <source>
        <dbReference type="ARBA" id="ARBA00023015"/>
    </source>
</evidence>
<comment type="caution">
    <text evidence="5">The sequence shown here is derived from an EMBL/GenBank/DDBJ whole genome shotgun (WGS) entry which is preliminary data.</text>
</comment>
<dbReference type="SMART" id="SM00342">
    <property type="entry name" value="HTH_ARAC"/>
    <property type="match status" value="1"/>
</dbReference>
<dbReference type="PANTHER" id="PTHR43280">
    <property type="entry name" value="ARAC-FAMILY TRANSCRIPTIONAL REGULATOR"/>
    <property type="match status" value="1"/>
</dbReference>
<dbReference type="InterPro" id="IPR020449">
    <property type="entry name" value="Tscrpt_reg_AraC-type_HTH"/>
</dbReference>
<gene>
    <name evidence="5" type="ORF">GCM10012286_11260</name>
</gene>
<dbReference type="InterPro" id="IPR009057">
    <property type="entry name" value="Homeodomain-like_sf"/>
</dbReference>
<protein>
    <submittedName>
        <fullName evidence="5">AraC family transcriptional regulator</fullName>
    </submittedName>
</protein>
<feature type="domain" description="HTH araC/xylS-type" evidence="4">
    <location>
        <begin position="214"/>
        <end position="315"/>
    </location>
</feature>
<keyword evidence="1" id="KW-0805">Transcription regulation</keyword>
<dbReference type="PANTHER" id="PTHR43280:SF31">
    <property type="entry name" value="TRANSCRIPTIONAL REGULATORY PROTEIN"/>
    <property type="match status" value="1"/>
</dbReference>
<accession>A0ABQ2LJV0</accession>
<evidence type="ECO:0000313" key="5">
    <source>
        <dbReference type="EMBL" id="GGO37569.1"/>
    </source>
</evidence>
<dbReference type="SUPFAM" id="SSF46689">
    <property type="entry name" value="Homeodomain-like"/>
    <property type="match status" value="1"/>
</dbReference>